<evidence type="ECO:0000256" key="1">
    <source>
        <dbReference type="SAM" id="Phobius"/>
    </source>
</evidence>
<protein>
    <submittedName>
        <fullName evidence="2">Uncharacterized protein</fullName>
    </submittedName>
</protein>
<organism evidence="2 3">
    <name type="scientific">Symbiodinium natans</name>
    <dbReference type="NCBI Taxonomy" id="878477"/>
    <lineage>
        <taxon>Eukaryota</taxon>
        <taxon>Sar</taxon>
        <taxon>Alveolata</taxon>
        <taxon>Dinophyceae</taxon>
        <taxon>Suessiales</taxon>
        <taxon>Symbiodiniaceae</taxon>
        <taxon>Symbiodinium</taxon>
    </lineage>
</organism>
<keyword evidence="3" id="KW-1185">Reference proteome</keyword>
<dbReference type="Proteomes" id="UP000604046">
    <property type="component" value="Unassembled WGS sequence"/>
</dbReference>
<dbReference type="EMBL" id="CAJNDS010002451">
    <property type="protein sequence ID" value="CAE7481155.1"/>
    <property type="molecule type" value="Genomic_DNA"/>
</dbReference>
<comment type="caution">
    <text evidence="2">The sequence shown here is derived from an EMBL/GenBank/DDBJ whole genome shotgun (WGS) entry which is preliminary data.</text>
</comment>
<name>A0A812SIF1_9DINO</name>
<evidence type="ECO:0000313" key="3">
    <source>
        <dbReference type="Proteomes" id="UP000604046"/>
    </source>
</evidence>
<reference evidence="2" key="1">
    <citation type="submission" date="2021-02" db="EMBL/GenBank/DDBJ databases">
        <authorList>
            <person name="Dougan E. K."/>
            <person name="Rhodes N."/>
            <person name="Thang M."/>
            <person name="Chan C."/>
        </authorList>
    </citation>
    <scope>NUCLEOTIDE SEQUENCE</scope>
</reference>
<feature type="transmembrane region" description="Helical" evidence="1">
    <location>
        <begin position="64"/>
        <end position="82"/>
    </location>
</feature>
<keyword evidence="1" id="KW-0472">Membrane</keyword>
<gene>
    <name evidence="2" type="ORF">SNAT2548_LOCUS27013</name>
</gene>
<keyword evidence="1" id="KW-0812">Transmembrane</keyword>
<proteinExistence type="predicted"/>
<accession>A0A812SIF1</accession>
<dbReference type="OrthoDB" id="10423606at2759"/>
<keyword evidence="1" id="KW-1133">Transmembrane helix</keyword>
<sequence length="113" mass="12352">MTLSYHALILTGQVDYRFVWGGRLKSKEQMYVFETVSVSLNLIMVLLALARGGWLNACPCLPPAVLRVVCGIFCALFALNTLGNLAAKSNFERGVFTPLTLLASLAFARLALE</sequence>
<dbReference type="AlphaFoldDB" id="A0A812SIF1"/>
<feature type="transmembrane region" description="Helical" evidence="1">
    <location>
        <begin position="31"/>
        <end position="52"/>
    </location>
</feature>
<evidence type="ECO:0000313" key="2">
    <source>
        <dbReference type="EMBL" id="CAE7481155.1"/>
    </source>
</evidence>